<gene>
    <name evidence="2" type="ORF">HW555_005907</name>
</gene>
<dbReference type="Proteomes" id="UP000648187">
    <property type="component" value="Unassembled WGS sequence"/>
</dbReference>
<protein>
    <submittedName>
        <fullName evidence="2">Uncharacterized protein</fullName>
    </submittedName>
</protein>
<proteinExistence type="predicted"/>
<dbReference type="EMBL" id="JACKWZ010000082">
    <property type="protein sequence ID" value="KAF9416904.1"/>
    <property type="molecule type" value="Genomic_DNA"/>
</dbReference>
<name>A0A835GJB0_SPOEX</name>
<evidence type="ECO:0000256" key="1">
    <source>
        <dbReference type="SAM" id="MobiDB-lite"/>
    </source>
</evidence>
<feature type="compositionally biased region" description="Basic residues" evidence="1">
    <location>
        <begin position="280"/>
        <end position="298"/>
    </location>
</feature>
<sequence length="313" mass="35925">MKRYRLRNAIELFTMDGVLPPVLRGLPYDINSNPKMHQNRVGLTANDLRKIELVYGSECRTRDRQEKLEMCQSYPGLTRRKRDLKSNANRNLRVNRNITPPPSLLANSEEEKTQVENNTTDAKTDDLHISLNALGIANETEYIKEQVFRVSALALENARQKYCNATANLSNVIKPVLNPGRKKGSPTDILGVLEVVADYAQSLVDHAVKNLTTFCEKSKSIEEYQQLCELSDKSRCPKSYRSRTAPPKTRRRRDVSAMATEDEDDRDKTVIDADSAKSERGHKKKTGKYKTQNKKPRRFLKDIQYRIRETRLN</sequence>
<feature type="compositionally biased region" description="Basic and acidic residues" evidence="1">
    <location>
        <begin position="266"/>
        <end position="279"/>
    </location>
</feature>
<feature type="region of interest" description="Disordered" evidence="1">
    <location>
        <begin position="93"/>
        <end position="112"/>
    </location>
</feature>
<keyword evidence="3" id="KW-1185">Reference proteome</keyword>
<evidence type="ECO:0000313" key="2">
    <source>
        <dbReference type="EMBL" id="KAF9416904.1"/>
    </source>
</evidence>
<feature type="region of interest" description="Disordered" evidence="1">
    <location>
        <begin position="236"/>
        <end position="301"/>
    </location>
</feature>
<comment type="caution">
    <text evidence="2">The sequence shown here is derived from an EMBL/GenBank/DDBJ whole genome shotgun (WGS) entry which is preliminary data.</text>
</comment>
<dbReference type="AlphaFoldDB" id="A0A835GJB0"/>
<evidence type="ECO:0000313" key="3">
    <source>
        <dbReference type="Proteomes" id="UP000648187"/>
    </source>
</evidence>
<reference evidence="2" key="1">
    <citation type="submission" date="2020-08" db="EMBL/GenBank/DDBJ databases">
        <title>Spodoptera exigua strain:BAW_Kor-Di-RS1 Genome sequencing and assembly.</title>
        <authorList>
            <person name="Kim J."/>
            <person name="Nam H.Y."/>
            <person name="Kwon M."/>
            <person name="Choi J.H."/>
            <person name="Cho S.R."/>
            <person name="Kim G.-H."/>
        </authorList>
    </citation>
    <scope>NUCLEOTIDE SEQUENCE</scope>
    <source>
        <strain evidence="2">BAW_Kor-Di-RS1</strain>
        <tissue evidence="2">Whole-body</tissue>
    </source>
</reference>
<accession>A0A835GJB0</accession>
<organism evidence="2 3">
    <name type="scientific">Spodoptera exigua</name>
    <name type="common">Beet armyworm</name>
    <name type="synonym">Noctua fulgens</name>
    <dbReference type="NCBI Taxonomy" id="7107"/>
    <lineage>
        <taxon>Eukaryota</taxon>
        <taxon>Metazoa</taxon>
        <taxon>Ecdysozoa</taxon>
        <taxon>Arthropoda</taxon>
        <taxon>Hexapoda</taxon>
        <taxon>Insecta</taxon>
        <taxon>Pterygota</taxon>
        <taxon>Neoptera</taxon>
        <taxon>Endopterygota</taxon>
        <taxon>Lepidoptera</taxon>
        <taxon>Glossata</taxon>
        <taxon>Ditrysia</taxon>
        <taxon>Noctuoidea</taxon>
        <taxon>Noctuidae</taxon>
        <taxon>Amphipyrinae</taxon>
        <taxon>Spodoptera</taxon>
    </lineage>
</organism>